<dbReference type="STRING" id="6184.A0A430QAR0"/>
<keyword evidence="2 4" id="KW-0833">Ubl conjugation pathway</keyword>
<evidence type="ECO:0000256" key="2">
    <source>
        <dbReference type="ARBA" id="ARBA00022786"/>
    </source>
</evidence>
<dbReference type="InterPro" id="IPR000608">
    <property type="entry name" value="UBC"/>
</dbReference>
<organism evidence="7 8">
    <name type="scientific">Schistosoma bovis</name>
    <name type="common">Blood fluke</name>
    <dbReference type="NCBI Taxonomy" id="6184"/>
    <lineage>
        <taxon>Eukaryota</taxon>
        <taxon>Metazoa</taxon>
        <taxon>Spiralia</taxon>
        <taxon>Lophotrochozoa</taxon>
        <taxon>Platyhelminthes</taxon>
        <taxon>Trematoda</taxon>
        <taxon>Digenea</taxon>
        <taxon>Strigeidida</taxon>
        <taxon>Schistosomatoidea</taxon>
        <taxon>Schistosomatidae</taxon>
        <taxon>Schistosoma</taxon>
    </lineage>
</organism>
<feature type="signal peptide" evidence="5">
    <location>
        <begin position="1"/>
        <end position="16"/>
    </location>
</feature>
<dbReference type="Pfam" id="PF00179">
    <property type="entry name" value="UQ_con"/>
    <property type="match status" value="1"/>
</dbReference>
<dbReference type="EMBL" id="QMKO01002103">
    <property type="protein sequence ID" value="RTG84779.1"/>
    <property type="molecule type" value="Genomic_DNA"/>
</dbReference>
<reference evidence="7 8" key="1">
    <citation type="journal article" date="2019" name="PLoS Pathog.">
        <title>Genome sequence of the bovine parasite Schistosoma bovis Tanzania.</title>
        <authorList>
            <person name="Oey H."/>
            <person name="Zakrzewski M."/>
            <person name="Gobert G."/>
            <person name="Gravermann K."/>
            <person name="Stoye J."/>
            <person name="Jones M."/>
            <person name="Mcmanus D."/>
            <person name="Krause L."/>
        </authorList>
    </citation>
    <scope>NUCLEOTIDE SEQUENCE [LARGE SCALE GENOMIC DNA]</scope>
    <source>
        <strain evidence="7 8">TAN1997</strain>
    </source>
</reference>
<keyword evidence="4" id="KW-0067">ATP-binding</keyword>
<feature type="chain" id="PRO_5019109761" evidence="5">
    <location>
        <begin position="17"/>
        <end position="193"/>
    </location>
</feature>
<keyword evidence="5" id="KW-0732">Signal</keyword>
<evidence type="ECO:0000259" key="6">
    <source>
        <dbReference type="PROSITE" id="PS50127"/>
    </source>
</evidence>
<dbReference type="PANTHER" id="PTHR24068">
    <property type="entry name" value="UBIQUITIN-CONJUGATING ENZYME E2"/>
    <property type="match status" value="1"/>
</dbReference>
<keyword evidence="1" id="KW-0808">Transferase</keyword>
<feature type="active site" description="Glycyl thioester intermediate" evidence="3">
    <location>
        <position position="94"/>
    </location>
</feature>
<gene>
    <name evidence="7" type="ORF">DC041_0010941</name>
</gene>
<evidence type="ECO:0000256" key="5">
    <source>
        <dbReference type="SAM" id="SignalP"/>
    </source>
</evidence>
<feature type="domain" description="UBC core" evidence="6">
    <location>
        <begin position="9"/>
        <end position="188"/>
    </location>
</feature>
<evidence type="ECO:0000313" key="8">
    <source>
        <dbReference type="Proteomes" id="UP000290809"/>
    </source>
</evidence>
<dbReference type="PROSITE" id="PS50127">
    <property type="entry name" value="UBC_2"/>
    <property type="match status" value="1"/>
</dbReference>
<keyword evidence="8" id="KW-1185">Reference proteome</keyword>
<dbReference type="PROSITE" id="PS00183">
    <property type="entry name" value="UBC_1"/>
    <property type="match status" value="1"/>
</dbReference>
<evidence type="ECO:0000256" key="3">
    <source>
        <dbReference type="PROSITE-ProRule" id="PRU10133"/>
    </source>
</evidence>
<dbReference type="Proteomes" id="UP000290809">
    <property type="component" value="Unassembled WGS sequence"/>
</dbReference>
<proteinExistence type="inferred from homology"/>
<dbReference type="InterPro" id="IPR016135">
    <property type="entry name" value="UBQ-conjugating_enzyme/RWD"/>
</dbReference>
<sequence>FFRFLFSKFCLFGVLQEYETLINSSIKNVIRNVTYDEPNFLTWTGFIVLDEPPYNKGAFKIEITFPVEYPFKPPKVIFKTRIYHPNIDEKGQICLPIINPENWKPATKVEHGNIQFRVEMVSLITFSLKMFENTYWVFTLFTVIQALVAMLHAPEVEHALRSDLAEEYAKDQKKFFKNAEEFTRKYAEKIPNL</sequence>
<dbReference type="SUPFAM" id="SSF54495">
    <property type="entry name" value="UBC-like"/>
    <property type="match status" value="1"/>
</dbReference>
<name>A0A430QAR0_SCHBO</name>
<dbReference type="InterPro" id="IPR023313">
    <property type="entry name" value="UBQ-conjugating_AS"/>
</dbReference>
<dbReference type="Gene3D" id="3.10.110.10">
    <property type="entry name" value="Ubiquitin Conjugating Enzyme"/>
    <property type="match status" value="1"/>
</dbReference>
<dbReference type="GO" id="GO:0016740">
    <property type="term" value="F:transferase activity"/>
    <property type="evidence" value="ECO:0007669"/>
    <property type="project" value="UniProtKB-KW"/>
</dbReference>
<dbReference type="GO" id="GO:0005524">
    <property type="term" value="F:ATP binding"/>
    <property type="evidence" value="ECO:0007669"/>
    <property type="project" value="UniProtKB-UniRule"/>
</dbReference>
<comment type="caution">
    <text evidence="7">The sequence shown here is derived from an EMBL/GenBank/DDBJ whole genome shotgun (WGS) entry which is preliminary data.</text>
</comment>
<dbReference type="CDD" id="cd23801">
    <property type="entry name" value="UBCc_UBE2L3"/>
    <property type="match status" value="1"/>
</dbReference>
<dbReference type="AlphaFoldDB" id="A0A430QAR0"/>
<comment type="similarity">
    <text evidence="4">Belongs to the ubiquitin-conjugating enzyme family.</text>
</comment>
<evidence type="ECO:0000313" key="7">
    <source>
        <dbReference type="EMBL" id="RTG84779.1"/>
    </source>
</evidence>
<keyword evidence="4" id="KW-0547">Nucleotide-binding</keyword>
<dbReference type="SMART" id="SM00212">
    <property type="entry name" value="UBCc"/>
    <property type="match status" value="1"/>
</dbReference>
<accession>A0A430QAR0</accession>
<protein>
    <submittedName>
        <fullName evidence="7">Ubiquitin-conjugating enzyme E2 L3</fullName>
    </submittedName>
</protein>
<feature type="non-terminal residue" evidence="7">
    <location>
        <position position="1"/>
    </location>
</feature>
<evidence type="ECO:0000256" key="4">
    <source>
        <dbReference type="RuleBase" id="RU362109"/>
    </source>
</evidence>
<evidence type="ECO:0000256" key="1">
    <source>
        <dbReference type="ARBA" id="ARBA00022679"/>
    </source>
</evidence>